<evidence type="ECO:0000313" key="3">
    <source>
        <dbReference type="Proteomes" id="UP000000763"/>
    </source>
</evidence>
<evidence type="ECO:0000256" key="1">
    <source>
        <dbReference type="SAM" id="MobiDB-lite"/>
    </source>
</evidence>
<sequence length="106" mass="11947">MVTTRTSERLPTPIHGYRGRQPHNGHGRHRKDEDGAAREREPYHHATRRGNDNDERARRRQTGTTETNGEGTASAAILGRRRDAAGTRLDDAEPRTKTRTGLQRLA</sequence>
<reference evidence="3" key="2">
    <citation type="journal article" date="2008" name="Nucleic Acids Res.">
        <title>The rice annotation project database (RAP-DB): 2008 update.</title>
        <authorList>
            <consortium name="The rice annotation project (RAP)"/>
        </authorList>
    </citation>
    <scope>GENOME REANNOTATION</scope>
    <source>
        <strain evidence="3">cv. Nipponbare</strain>
    </source>
</reference>
<feature type="compositionally biased region" description="Low complexity" evidence="1">
    <location>
        <begin position="62"/>
        <end position="72"/>
    </location>
</feature>
<feature type="compositionally biased region" description="Basic residues" evidence="1">
    <location>
        <begin position="17"/>
        <end position="29"/>
    </location>
</feature>
<feature type="compositionally biased region" description="Basic and acidic residues" evidence="1">
    <location>
        <begin position="30"/>
        <end position="57"/>
    </location>
</feature>
<accession>Q6Z0L6</accession>
<dbReference type="Proteomes" id="UP000000763">
    <property type="component" value="Chromosome 8"/>
</dbReference>
<feature type="compositionally biased region" description="Basic and acidic residues" evidence="1">
    <location>
        <begin position="80"/>
        <end position="96"/>
    </location>
</feature>
<gene>
    <name evidence="2" type="primary">OSJNBa0003D23.15</name>
</gene>
<feature type="region of interest" description="Disordered" evidence="1">
    <location>
        <begin position="1"/>
        <end position="106"/>
    </location>
</feature>
<dbReference type="EMBL" id="AP005488">
    <property type="protein sequence ID" value="BAD11616.1"/>
    <property type="molecule type" value="Genomic_DNA"/>
</dbReference>
<reference evidence="3" key="1">
    <citation type="journal article" date="2005" name="Nature">
        <title>The map-based sequence of the rice genome.</title>
        <authorList>
            <consortium name="International rice genome sequencing project (IRGSP)"/>
            <person name="Matsumoto T."/>
            <person name="Wu J."/>
            <person name="Kanamori H."/>
            <person name="Katayose Y."/>
            <person name="Fujisawa M."/>
            <person name="Namiki N."/>
            <person name="Mizuno H."/>
            <person name="Yamamoto K."/>
            <person name="Antonio B.A."/>
            <person name="Baba T."/>
            <person name="Sakata K."/>
            <person name="Nagamura Y."/>
            <person name="Aoki H."/>
            <person name="Arikawa K."/>
            <person name="Arita K."/>
            <person name="Bito T."/>
            <person name="Chiden Y."/>
            <person name="Fujitsuka N."/>
            <person name="Fukunaka R."/>
            <person name="Hamada M."/>
            <person name="Harada C."/>
            <person name="Hayashi A."/>
            <person name="Hijishita S."/>
            <person name="Honda M."/>
            <person name="Hosokawa S."/>
            <person name="Ichikawa Y."/>
            <person name="Idonuma A."/>
            <person name="Iijima M."/>
            <person name="Ikeda M."/>
            <person name="Ikeno M."/>
            <person name="Ito K."/>
            <person name="Ito S."/>
            <person name="Ito T."/>
            <person name="Ito Y."/>
            <person name="Ito Y."/>
            <person name="Iwabuchi A."/>
            <person name="Kamiya K."/>
            <person name="Karasawa W."/>
            <person name="Kurita K."/>
            <person name="Katagiri S."/>
            <person name="Kikuta A."/>
            <person name="Kobayashi H."/>
            <person name="Kobayashi N."/>
            <person name="Machita K."/>
            <person name="Maehara T."/>
            <person name="Masukawa M."/>
            <person name="Mizubayashi T."/>
            <person name="Mukai Y."/>
            <person name="Nagasaki H."/>
            <person name="Nagata Y."/>
            <person name="Naito S."/>
            <person name="Nakashima M."/>
            <person name="Nakama Y."/>
            <person name="Nakamichi Y."/>
            <person name="Nakamura M."/>
            <person name="Meguro A."/>
            <person name="Negishi M."/>
            <person name="Ohta I."/>
            <person name="Ohta T."/>
            <person name="Okamoto M."/>
            <person name="Ono N."/>
            <person name="Saji S."/>
            <person name="Sakaguchi M."/>
            <person name="Sakai K."/>
            <person name="Shibata M."/>
            <person name="Shimokawa T."/>
            <person name="Song J."/>
            <person name="Takazaki Y."/>
            <person name="Terasawa K."/>
            <person name="Tsugane M."/>
            <person name="Tsuji K."/>
            <person name="Ueda S."/>
            <person name="Waki K."/>
            <person name="Yamagata H."/>
            <person name="Yamamoto M."/>
            <person name="Yamamoto S."/>
            <person name="Yamane H."/>
            <person name="Yoshiki S."/>
            <person name="Yoshihara R."/>
            <person name="Yukawa K."/>
            <person name="Zhong H."/>
            <person name="Yano M."/>
            <person name="Yuan Q."/>
            <person name="Ouyang S."/>
            <person name="Liu J."/>
            <person name="Jones K.M."/>
            <person name="Gansberger K."/>
            <person name="Moffat K."/>
            <person name="Hill J."/>
            <person name="Bera J."/>
            <person name="Fadrosh D."/>
            <person name="Jin S."/>
            <person name="Johri S."/>
            <person name="Kim M."/>
            <person name="Overton L."/>
            <person name="Reardon M."/>
            <person name="Tsitrin T."/>
            <person name="Vuong H."/>
            <person name="Weaver B."/>
            <person name="Ciecko A."/>
            <person name="Tallon L."/>
            <person name="Jackson J."/>
            <person name="Pai G."/>
            <person name="Aken S.V."/>
            <person name="Utterback T."/>
            <person name="Reidmuller S."/>
            <person name="Feldblyum T."/>
            <person name="Hsiao J."/>
            <person name="Zismann V."/>
            <person name="Iobst S."/>
            <person name="de Vazeille A.R."/>
            <person name="Buell C.R."/>
            <person name="Ying K."/>
            <person name="Li Y."/>
            <person name="Lu T."/>
            <person name="Huang Y."/>
            <person name="Zhao Q."/>
            <person name="Feng Q."/>
            <person name="Zhang L."/>
            <person name="Zhu J."/>
            <person name="Weng Q."/>
            <person name="Mu J."/>
            <person name="Lu Y."/>
            <person name="Fan D."/>
            <person name="Liu Y."/>
            <person name="Guan J."/>
            <person name="Zhang Y."/>
            <person name="Yu S."/>
            <person name="Liu X."/>
            <person name="Zhang Y."/>
            <person name="Hong G."/>
            <person name="Han B."/>
            <person name="Choisne N."/>
            <person name="Demange N."/>
            <person name="Orjeda G."/>
            <person name="Samain S."/>
            <person name="Cattolico L."/>
            <person name="Pelletier E."/>
            <person name="Couloux A."/>
            <person name="Segurens B."/>
            <person name="Wincker P."/>
            <person name="D'Hont A."/>
            <person name="Scarpelli C."/>
            <person name="Weissenbach J."/>
            <person name="Salanoubat M."/>
            <person name="Quetier F."/>
            <person name="Yu Y."/>
            <person name="Kim H.R."/>
            <person name="Rambo T."/>
            <person name="Currie J."/>
            <person name="Collura K."/>
            <person name="Luo M."/>
            <person name="Yang T."/>
            <person name="Ammiraju J.S.S."/>
            <person name="Engler F."/>
            <person name="Soderlund C."/>
            <person name="Wing R.A."/>
            <person name="Palmer L.E."/>
            <person name="de la Bastide M."/>
            <person name="Spiegel L."/>
            <person name="Nascimento L."/>
            <person name="Zutavern T."/>
            <person name="O'Shaughnessy A."/>
            <person name="Dike S."/>
            <person name="Dedhia N."/>
            <person name="Preston R."/>
            <person name="Balija V."/>
            <person name="McCombie W.R."/>
            <person name="Chow T."/>
            <person name="Chen H."/>
            <person name="Chung M."/>
            <person name="Chen C."/>
            <person name="Shaw J."/>
            <person name="Wu H."/>
            <person name="Hsiao K."/>
            <person name="Chao Y."/>
            <person name="Chu M."/>
            <person name="Cheng C."/>
            <person name="Hour A."/>
            <person name="Lee P."/>
            <person name="Lin S."/>
            <person name="Lin Y."/>
            <person name="Liou J."/>
            <person name="Liu S."/>
            <person name="Hsing Y."/>
            <person name="Raghuvanshi S."/>
            <person name="Mohanty A."/>
            <person name="Bharti A.K."/>
            <person name="Gaur A."/>
            <person name="Gupta V."/>
            <person name="Kumar D."/>
            <person name="Ravi V."/>
            <person name="Vij S."/>
            <person name="Kapur A."/>
            <person name="Khurana P."/>
            <person name="Khurana P."/>
            <person name="Khurana J.P."/>
            <person name="Tyagi A.K."/>
            <person name="Gaikwad K."/>
            <person name="Singh A."/>
            <person name="Dalal V."/>
            <person name="Srivastava S."/>
            <person name="Dixit A."/>
            <person name="Pal A.K."/>
            <person name="Ghazi I.A."/>
            <person name="Yadav M."/>
            <person name="Pandit A."/>
            <person name="Bhargava A."/>
            <person name="Sureshbabu K."/>
            <person name="Batra K."/>
            <person name="Sharma T.R."/>
            <person name="Mohapatra T."/>
            <person name="Singh N.K."/>
            <person name="Messing J."/>
            <person name="Nelson A.B."/>
            <person name="Fuks G."/>
            <person name="Kavchok S."/>
            <person name="Keizer G."/>
            <person name="Linton E."/>
            <person name="Llaca V."/>
            <person name="Song R."/>
            <person name="Tanyolac B."/>
            <person name="Young S."/>
            <person name="Ho-Il K."/>
            <person name="Hahn J.H."/>
            <person name="Sangsakoo G."/>
            <person name="Vanavichit A."/>
            <person name="de Mattos Luiz.A.T."/>
            <person name="Zimmer P.D."/>
            <person name="Malone G."/>
            <person name="Dellagostin O."/>
            <person name="de Oliveira A.C."/>
            <person name="Bevan M."/>
            <person name="Bancroft I."/>
            <person name="Minx P."/>
            <person name="Cordum H."/>
            <person name="Wilson R."/>
            <person name="Cheng Z."/>
            <person name="Jin W."/>
            <person name="Jiang J."/>
            <person name="Leong S.A."/>
            <person name="Iwama H."/>
            <person name="Gojobori T."/>
            <person name="Itoh T."/>
            <person name="Niimura Y."/>
            <person name="Fujii Y."/>
            <person name="Habara T."/>
            <person name="Sakai H."/>
            <person name="Sato Y."/>
            <person name="Wilson G."/>
            <person name="Kumar K."/>
            <person name="McCouch S."/>
            <person name="Juretic N."/>
            <person name="Hoen D."/>
            <person name="Wright S."/>
            <person name="Bruskiewich R."/>
            <person name="Bureau T."/>
            <person name="Miyao A."/>
            <person name="Hirochika H."/>
            <person name="Nishikawa T."/>
            <person name="Kadowaki K."/>
            <person name="Sugiura M."/>
            <person name="Burr B."/>
            <person name="Sasaki T."/>
        </authorList>
    </citation>
    <scope>NUCLEOTIDE SEQUENCE [LARGE SCALE GENOMIC DNA]</scope>
    <source>
        <strain evidence="3">cv. Nipponbare</strain>
    </source>
</reference>
<proteinExistence type="predicted"/>
<name>Q6Z0L6_ORYSJ</name>
<evidence type="ECO:0000313" key="2">
    <source>
        <dbReference type="EMBL" id="BAD11616.1"/>
    </source>
</evidence>
<dbReference type="AlphaFoldDB" id="Q6Z0L6"/>
<protein>
    <submittedName>
        <fullName evidence="2">Uncharacterized protein</fullName>
    </submittedName>
</protein>
<organism evidence="2 3">
    <name type="scientific">Oryza sativa subsp. japonica</name>
    <name type="common">Rice</name>
    <dbReference type="NCBI Taxonomy" id="39947"/>
    <lineage>
        <taxon>Eukaryota</taxon>
        <taxon>Viridiplantae</taxon>
        <taxon>Streptophyta</taxon>
        <taxon>Embryophyta</taxon>
        <taxon>Tracheophyta</taxon>
        <taxon>Spermatophyta</taxon>
        <taxon>Magnoliopsida</taxon>
        <taxon>Liliopsida</taxon>
        <taxon>Poales</taxon>
        <taxon>Poaceae</taxon>
        <taxon>BOP clade</taxon>
        <taxon>Oryzoideae</taxon>
        <taxon>Oryzeae</taxon>
        <taxon>Oryzinae</taxon>
        <taxon>Oryza</taxon>
        <taxon>Oryza sativa</taxon>
    </lineage>
</organism>